<protein>
    <recommendedName>
        <fullName evidence="3">Protein kinase domain-containing protein</fullName>
    </recommendedName>
</protein>
<dbReference type="GO" id="GO:0004672">
    <property type="term" value="F:protein kinase activity"/>
    <property type="evidence" value="ECO:0007669"/>
    <property type="project" value="InterPro"/>
</dbReference>
<evidence type="ECO:0000313" key="5">
    <source>
        <dbReference type="Proteomes" id="UP000594263"/>
    </source>
</evidence>
<evidence type="ECO:0000259" key="3">
    <source>
        <dbReference type="PROSITE" id="PS50011"/>
    </source>
</evidence>
<dbReference type="InterPro" id="IPR000719">
    <property type="entry name" value="Prot_kinase_dom"/>
</dbReference>
<dbReference type="Pfam" id="PF07714">
    <property type="entry name" value="PK_Tyr_Ser-Thr"/>
    <property type="match status" value="1"/>
</dbReference>
<evidence type="ECO:0000256" key="2">
    <source>
        <dbReference type="ARBA" id="ARBA00022840"/>
    </source>
</evidence>
<dbReference type="PROSITE" id="PS50011">
    <property type="entry name" value="PROTEIN_KINASE_DOM"/>
    <property type="match status" value="2"/>
</dbReference>
<evidence type="ECO:0000256" key="1">
    <source>
        <dbReference type="ARBA" id="ARBA00022741"/>
    </source>
</evidence>
<dbReference type="Gene3D" id="1.10.510.10">
    <property type="entry name" value="Transferase(Phosphotransferase) domain 1"/>
    <property type="match status" value="2"/>
</dbReference>
<dbReference type="AlphaFoldDB" id="A0A7N0TJX4"/>
<keyword evidence="1" id="KW-0547">Nucleotide-binding</keyword>
<dbReference type="GO" id="GO:0005524">
    <property type="term" value="F:ATP binding"/>
    <property type="evidence" value="ECO:0007669"/>
    <property type="project" value="UniProtKB-KW"/>
</dbReference>
<name>A0A7N0TJX4_KALFE</name>
<dbReference type="InterPro" id="IPR011009">
    <property type="entry name" value="Kinase-like_dom_sf"/>
</dbReference>
<dbReference type="Gramene" id="Kaladp0039s0087.1.v1.1">
    <property type="protein sequence ID" value="Kaladp0039s0087.1.v1.1"/>
    <property type="gene ID" value="Kaladp0039s0087.v1.1"/>
</dbReference>
<dbReference type="Gene3D" id="3.30.200.20">
    <property type="entry name" value="Phosphorylase Kinase, domain 1"/>
    <property type="match status" value="1"/>
</dbReference>
<proteinExistence type="predicted"/>
<dbReference type="PANTHER" id="PTHR27001:SF931">
    <property type="entry name" value="OS11G0664100 PROTEIN"/>
    <property type="match status" value="1"/>
</dbReference>
<dbReference type="PANTHER" id="PTHR27001">
    <property type="entry name" value="OS01G0253100 PROTEIN"/>
    <property type="match status" value="1"/>
</dbReference>
<dbReference type="GO" id="GO:0005886">
    <property type="term" value="C:plasma membrane"/>
    <property type="evidence" value="ECO:0007669"/>
    <property type="project" value="TreeGrafter"/>
</dbReference>
<evidence type="ECO:0000313" key="4">
    <source>
        <dbReference type="EnsemblPlants" id="Kaladp0039s0087.1.v1.1"/>
    </source>
</evidence>
<dbReference type="InterPro" id="IPR001245">
    <property type="entry name" value="Ser-Thr/Tyr_kinase_cat_dom"/>
</dbReference>
<feature type="domain" description="Protein kinase" evidence="3">
    <location>
        <begin position="216"/>
        <end position="511"/>
    </location>
</feature>
<reference evidence="4" key="1">
    <citation type="submission" date="2021-01" db="UniProtKB">
        <authorList>
            <consortium name="EnsemblPlants"/>
        </authorList>
    </citation>
    <scope>IDENTIFICATION</scope>
</reference>
<dbReference type="Proteomes" id="UP000594263">
    <property type="component" value="Unplaced"/>
</dbReference>
<keyword evidence="2" id="KW-0067">ATP-binding</keyword>
<accession>A0A7N0TJX4</accession>
<sequence length="547" mass="62655">MISGGYLADKRELLNQYVHGCHGYVDPDYVSNGKWSEKCDVFAFGVVLLSLISKNVVLDKAKTTNTEPFLYEWAYSEYQKKEQGLKLDVCKLSLVHRGLEEGPLFSLQDGVILTKLAMQCVDLNPLMRPTMNQGVQRMRKLCIIQNHPDLFGLENTPNASNFSISEIGKLFRTKFEVYLKMPRAMPKALFVKFTENNNSKLIEKESQYHAPIILTYDDLKKITDGFSGENYIDIHQFGKLYHGKIGCQEVTVKTLEATVGTSVIEDGDNENRLNDELVLLQHPRFISHPNIVKMIGYCYEDGRLGAVYDLESLDCLVNLIQKDGFSWGCRIDFALKLAGLIKFLQDSKPPYTSYLLRNLFPNNILVDKSYNPKLFNFGMITGGILNDRERAIYVHGWKYYIDPYTNCYECYTKVSDIYSFGMVLLNLITKKLQIGDNPYFHTSMRNLYEQVASRSRHGLKYFSLANEDFKDDPDFDIIQSRRVTRLAMQCIHEDFWERPTIGQVVNSLKKLKSSRTRGDGGQIVNHVKKLETVKLNVTGEGVGDNLW</sequence>
<keyword evidence="5" id="KW-1185">Reference proteome</keyword>
<feature type="domain" description="Protein kinase" evidence="3">
    <location>
        <begin position="1"/>
        <end position="150"/>
    </location>
</feature>
<dbReference type="EnsemblPlants" id="Kaladp0039s0087.1.v1.1">
    <property type="protein sequence ID" value="Kaladp0039s0087.1.v1.1"/>
    <property type="gene ID" value="Kaladp0039s0087.v1.1"/>
</dbReference>
<dbReference type="SUPFAM" id="SSF56112">
    <property type="entry name" value="Protein kinase-like (PK-like)"/>
    <property type="match status" value="2"/>
</dbReference>
<organism evidence="4 5">
    <name type="scientific">Kalanchoe fedtschenkoi</name>
    <name type="common">Lavender scallops</name>
    <name type="synonym">South American air plant</name>
    <dbReference type="NCBI Taxonomy" id="63787"/>
    <lineage>
        <taxon>Eukaryota</taxon>
        <taxon>Viridiplantae</taxon>
        <taxon>Streptophyta</taxon>
        <taxon>Embryophyta</taxon>
        <taxon>Tracheophyta</taxon>
        <taxon>Spermatophyta</taxon>
        <taxon>Magnoliopsida</taxon>
        <taxon>eudicotyledons</taxon>
        <taxon>Gunneridae</taxon>
        <taxon>Pentapetalae</taxon>
        <taxon>Saxifragales</taxon>
        <taxon>Crassulaceae</taxon>
        <taxon>Kalanchoe</taxon>
    </lineage>
</organism>